<dbReference type="InterPro" id="IPR005151">
    <property type="entry name" value="Tail-specific_protease"/>
</dbReference>
<name>K6UKR5_9MICO</name>
<evidence type="ECO:0000313" key="2">
    <source>
        <dbReference type="EMBL" id="GAB76631.1"/>
    </source>
</evidence>
<accession>K6UKR5</accession>
<organism evidence="2 3">
    <name type="scientific">Austwickia chelonae NBRC 105200</name>
    <dbReference type="NCBI Taxonomy" id="1184607"/>
    <lineage>
        <taxon>Bacteria</taxon>
        <taxon>Bacillati</taxon>
        <taxon>Actinomycetota</taxon>
        <taxon>Actinomycetes</taxon>
        <taxon>Micrococcales</taxon>
        <taxon>Dermatophilaceae</taxon>
        <taxon>Austwickia</taxon>
    </lineage>
</organism>
<dbReference type="InterPro" id="IPR029045">
    <property type="entry name" value="ClpP/crotonase-like_dom_sf"/>
</dbReference>
<dbReference type="GO" id="GO:0008236">
    <property type="term" value="F:serine-type peptidase activity"/>
    <property type="evidence" value="ECO:0007669"/>
    <property type="project" value="InterPro"/>
</dbReference>
<protein>
    <recommendedName>
        <fullName evidence="1">Tail specific protease domain-containing protein</fullName>
    </recommendedName>
</protein>
<evidence type="ECO:0000259" key="1">
    <source>
        <dbReference type="Pfam" id="PF03572"/>
    </source>
</evidence>
<dbReference type="GO" id="GO:0006508">
    <property type="term" value="P:proteolysis"/>
    <property type="evidence" value="ECO:0007669"/>
    <property type="project" value="InterPro"/>
</dbReference>
<dbReference type="SUPFAM" id="SSF52096">
    <property type="entry name" value="ClpP/crotonase"/>
    <property type="match status" value="1"/>
</dbReference>
<dbReference type="Pfam" id="PF03572">
    <property type="entry name" value="Peptidase_S41"/>
    <property type="match status" value="1"/>
</dbReference>
<reference evidence="2 3" key="1">
    <citation type="submission" date="2012-08" db="EMBL/GenBank/DDBJ databases">
        <title>Whole genome shotgun sequence of Austwickia chelonae NBRC 105200.</title>
        <authorList>
            <person name="Yoshida I."/>
            <person name="Hosoyama A."/>
            <person name="Tsuchikane K."/>
            <person name="Katsumata H."/>
            <person name="Ando Y."/>
            <person name="Ohji S."/>
            <person name="Hamada M."/>
            <person name="Tamura T."/>
            <person name="Yamazoe A."/>
            <person name="Yamazaki S."/>
            <person name="Fujita N."/>
        </authorList>
    </citation>
    <scope>NUCLEOTIDE SEQUENCE [LARGE SCALE GENOMIC DNA]</scope>
    <source>
        <strain evidence="2 3">NBRC 105200</strain>
    </source>
</reference>
<dbReference type="eggNOG" id="COG0793">
    <property type="taxonomic scope" value="Bacteria"/>
</dbReference>
<evidence type="ECO:0000313" key="3">
    <source>
        <dbReference type="Proteomes" id="UP000008495"/>
    </source>
</evidence>
<sequence>MAMAAIVAGGVLVWRWGPRYGIYLFPPSPAAYAEQAITKMGQGYFAEGDVWTEARAQALRKASVANSYEGTLPALKDALAVAGGPSSQLVEKKEKGKGKGQLPLPGLGTKARITTITVPKIESRDDDYLEKYARSMSKGIHSAKSGTCGWIVDLRGNAGGDALAMLSGLSPLLTDGVVAGWEKRNGKTGEVVISESKVKVGKRSLETDHGGKVGGQVAILQDGRTSHSAELVTIAFRGQPGVRSFGMPTAGNSAVRQSVPLYDGRILQLTVGVDTDRSGVRYGGPVEPQEKAADALSAATKWLATSCK</sequence>
<dbReference type="Gene3D" id="3.90.226.10">
    <property type="entry name" value="2-enoyl-CoA Hydratase, Chain A, domain 1"/>
    <property type="match status" value="1"/>
</dbReference>
<dbReference type="EMBL" id="BAGZ01000001">
    <property type="protein sequence ID" value="GAB76631.1"/>
    <property type="molecule type" value="Genomic_DNA"/>
</dbReference>
<feature type="domain" description="Tail specific protease" evidence="1">
    <location>
        <begin position="113"/>
        <end position="281"/>
    </location>
</feature>
<dbReference type="Proteomes" id="UP000008495">
    <property type="component" value="Unassembled WGS sequence"/>
</dbReference>
<keyword evidence="3" id="KW-1185">Reference proteome</keyword>
<proteinExistence type="predicted"/>
<gene>
    <name evidence="2" type="ORF">AUCHE_01_01930</name>
</gene>
<dbReference type="AlphaFoldDB" id="K6UKR5"/>
<comment type="caution">
    <text evidence="2">The sequence shown here is derived from an EMBL/GenBank/DDBJ whole genome shotgun (WGS) entry which is preliminary data.</text>
</comment>
<dbReference type="STRING" id="100225.SAMN05421595_1764"/>